<keyword evidence="1" id="KW-0732">Signal</keyword>
<dbReference type="AlphaFoldDB" id="A0A418YEU2"/>
<sequence>MKRLTLLSLLFCSLSLGLSNATANSWEPSPKLKQLAPNVNVNFRFYDIEAESLYELFQKVRLVGPAGQAGNKAAGKASYHMNWQLLFEKKTNMCRIGNATVDIDIEIVVPRWLNVDDQSEKSQQNWQIYLGALLDHETGHKDIVIDAADELIADIQQAAAKGSCDTIQKAIDKRGFNLLTKARKVSDEYDRKRKLTFQ</sequence>
<keyword evidence="3" id="KW-1185">Reference proteome</keyword>
<accession>A0A418YEU2</accession>
<dbReference type="OrthoDB" id="5592957at2"/>
<dbReference type="RefSeq" id="WP_119910588.1">
    <property type="nucleotide sequence ID" value="NZ_QZCH01000011.1"/>
</dbReference>
<evidence type="ECO:0000313" key="2">
    <source>
        <dbReference type="EMBL" id="RJG47704.1"/>
    </source>
</evidence>
<feature type="chain" id="PRO_5019116488" evidence="1">
    <location>
        <begin position="24"/>
        <end position="198"/>
    </location>
</feature>
<name>A0A418YEU2_9GAMM</name>
<dbReference type="EMBL" id="QZCH01000011">
    <property type="protein sequence ID" value="RJG47704.1"/>
    <property type="molecule type" value="Genomic_DNA"/>
</dbReference>
<dbReference type="Pfam" id="PF06037">
    <property type="entry name" value="DUF922"/>
    <property type="match status" value="1"/>
</dbReference>
<feature type="signal peptide" evidence="1">
    <location>
        <begin position="1"/>
        <end position="23"/>
    </location>
</feature>
<gene>
    <name evidence="2" type="ORF">D1Z90_09885</name>
</gene>
<evidence type="ECO:0000256" key="1">
    <source>
        <dbReference type="SAM" id="SignalP"/>
    </source>
</evidence>
<dbReference type="InterPro" id="IPR010321">
    <property type="entry name" value="DUF922"/>
</dbReference>
<evidence type="ECO:0000313" key="3">
    <source>
        <dbReference type="Proteomes" id="UP000283255"/>
    </source>
</evidence>
<reference evidence="2 3" key="1">
    <citation type="submission" date="2018-09" db="EMBL/GenBank/DDBJ databases">
        <authorList>
            <person name="Wang F."/>
        </authorList>
    </citation>
    <scope>NUCLEOTIDE SEQUENCE [LARGE SCALE GENOMIC DNA]</scope>
    <source>
        <strain evidence="2 3">PLHSC7-2</strain>
    </source>
</reference>
<reference evidence="2 3" key="2">
    <citation type="submission" date="2019-01" db="EMBL/GenBank/DDBJ databases">
        <title>Motilimonas pumilus sp. nov., isolated from the gut of sea cucumber (Apostichopus japonicus).</title>
        <authorList>
            <person name="Wang F.-Q."/>
            <person name="Ren L.-H."/>
            <person name="Lin Y.-W."/>
            <person name="Sun G.-H."/>
            <person name="Du Z.-J."/>
            <person name="Zhao J.-X."/>
            <person name="Liu X.-J."/>
            <person name="Liu L.-J."/>
        </authorList>
    </citation>
    <scope>NUCLEOTIDE SEQUENCE [LARGE SCALE GENOMIC DNA]</scope>
    <source>
        <strain evidence="2 3">PLHSC7-2</strain>
    </source>
</reference>
<dbReference type="Proteomes" id="UP000283255">
    <property type="component" value="Unassembled WGS sequence"/>
</dbReference>
<comment type="caution">
    <text evidence="2">The sequence shown here is derived from an EMBL/GenBank/DDBJ whole genome shotgun (WGS) entry which is preliminary data.</text>
</comment>
<organism evidence="2 3">
    <name type="scientific">Motilimonas pumila</name>
    <dbReference type="NCBI Taxonomy" id="2303987"/>
    <lineage>
        <taxon>Bacteria</taxon>
        <taxon>Pseudomonadati</taxon>
        <taxon>Pseudomonadota</taxon>
        <taxon>Gammaproteobacteria</taxon>
        <taxon>Alteromonadales</taxon>
        <taxon>Alteromonadales genera incertae sedis</taxon>
        <taxon>Motilimonas</taxon>
    </lineage>
</organism>
<protein>
    <submittedName>
        <fullName evidence="2">DUF922 domain-containing protein</fullName>
    </submittedName>
</protein>
<proteinExistence type="predicted"/>